<feature type="domain" description="Cupin type-2" evidence="1">
    <location>
        <begin position="32"/>
        <end position="99"/>
    </location>
</feature>
<dbReference type="RefSeq" id="WP_176967732.1">
    <property type="nucleotide sequence ID" value="NZ_FNNC01000004.1"/>
</dbReference>
<dbReference type="Pfam" id="PF07883">
    <property type="entry name" value="Cupin_2"/>
    <property type="match status" value="1"/>
</dbReference>
<dbReference type="InterPro" id="IPR011051">
    <property type="entry name" value="RmlC_Cupin_sf"/>
</dbReference>
<evidence type="ECO:0000313" key="2">
    <source>
        <dbReference type="EMBL" id="SDW64381.1"/>
    </source>
</evidence>
<dbReference type="STRING" id="1122204.SAMN05421781_1966"/>
<dbReference type="AlphaFoldDB" id="A0A1H2V7T1"/>
<organism evidence="2 3">
    <name type="scientific">Marinococcus luteus</name>
    <dbReference type="NCBI Taxonomy" id="1122204"/>
    <lineage>
        <taxon>Bacteria</taxon>
        <taxon>Bacillati</taxon>
        <taxon>Bacillota</taxon>
        <taxon>Bacilli</taxon>
        <taxon>Bacillales</taxon>
        <taxon>Bacillaceae</taxon>
        <taxon>Marinococcus</taxon>
    </lineage>
</organism>
<gene>
    <name evidence="2" type="ORF">SAMN05421781_1966</name>
</gene>
<proteinExistence type="predicted"/>
<dbReference type="Proteomes" id="UP000199488">
    <property type="component" value="Unassembled WGS sequence"/>
</dbReference>
<dbReference type="InterPro" id="IPR013096">
    <property type="entry name" value="Cupin_2"/>
</dbReference>
<protein>
    <submittedName>
        <fullName evidence="2">Cupin domain-containing protein</fullName>
    </submittedName>
</protein>
<keyword evidence="3" id="KW-1185">Reference proteome</keyword>
<dbReference type="EMBL" id="FNNC01000004">
    <property type="protein sequence ID" value="SDW64381.1"/>
    <property type="molecule type" value="Genomic_DNA"/>
</dbReference>
<name>A0A1H2V7T1_9BACI</name>
<evidence type="ECO:0000313" key="3">
    <source>
        <dbReference type="Proteomes" id="UP000199488"/>
    </source>
</evidence>
<sequence length="107" mass="11862">MKIQSLTQLAPFSEDRMANEVVFKKNNCKAVVFNFSPGQSLPLHDHPFTQTFALVVSGEGICCTEEENFPVSEGDLIQCGPTERIGFENNSASNLSVYVTLVYIEEN</sequence>
<dbReference type="Gene3D" id="2.60.120.10">
    <property type="entry name" value="Jelly Rolls"/>
    <property type="match status" value="1"/>
</dbReference>
<accession>A0A1H2V7T1</accession>
<dbReference type="SUPFAM" id="SSF51182">
    <property type="entry name" value="RmlC-like cupins"/>
    <property type="match status" value="1"/>
</dbReference>
<evidence type="ECO:0000259" key="1">
    <source>
        <dbReference type="Pfam" id="PF07883"/>
    </source>
</evidence>
<dbReference type="InterPro" id="IPR014710">
    <property type="entry name" value="RmlC-like_jellyroll"/>
</dbReference>
<reference evidence="2 3" key="1">
    <citation type="submission" date="2016-10" db="EMBL/GenBank/DDBJ databases">
        <authorList>
            <person name="de Groot N.N."/>
        </authorList>
    </citation>
    <scope>NUCLEOTIDE SEQUENCE [LARGE SCALE GENOMIC DNA]</scope>
    <source>
        <strain evidence="2 3">DSM 23126</strain>
    </source>
</reference>